<dbReference type="InterPro" id="IPR006626">
    <property type="entry name" value="PbH1"/>
</dbReference>
<feature type="domain" description="CBM6" evidence="3">
    <location>
        <begin position="902"/>
        <end position="1020"/>
    </location>
</feature>
<dbReference type="Pfam" id="PF13229">
    <property type="entry name" value="Beta_helix"/>
    <property type="match status" value="1"/>
</dbReference>
<dbReference type="Gene3D" id="3.30.1920.20">
    <property type="match status" value="1"/>
</dbReference>
<feature type="signal peptide" evidence="2">
    <location>
        <begin position="1"/>
        <end position="34"/>
    </location>
</feature>
<keyword evidence="5" id="KW-1185">Reference proteome</keyword>
<dbReference type="SUPFAM" id="SSF49785">
    <property type="entry name" value="Galactose-binding domain-like"/>
    <property type="match status" value="3"/>
</dbReference>
<accession>A0ABN8FP76</accession>
<dbReference type="InterPro" id="IPR008979">
    <property type="entry name" value="Galactose-bd-like_sf"/>
</dbReference>
<evidence type="ECO:0000313" key="5">
    <source>
        <dbReference type="Proteomes" id="UP000838749"/>
    </source>
</evidence>
<dbReference type="InterPro" id="IPR011050">
    <property type="entry name" value="Pectin_lyase_fold/virulence"/>
</dbReference>
<dbReference type="CDD" id="cd04084">
    <property type="entry name" value="CBM6_xylanase-like"/>
    <property type="match status" value="1"/>
</dbReference>
<feature type="chain" id="PRO_5046648825" description="CBM6 domain-containing protein" evidence="2">
    <location>
        <begin position="35"/>
        <end position="1476"/>
    </location>
</feature>
<feature type="domain" description="CBM6" evidence="3">
    <location>
        <begin position="1154"/>
        <end position="1278"/>
    </location>
</feature>
<dbReference type="Gene3D" id="2.60.120.260">
    <property type="entry name" value="Galactose-binding domain-like"/>
    <property type="match status" value="3"/>
</dbReference>
<dbReference type="SMART" id="SM00710">
    <property type="entry name" value="PbH1"/>
    <property type="match status" value="4"/>
</dbReference>
<evidence type="ECO:0000313" key="4">
    <source>
        <dbReference type="EMBL" id="CAH1057401.1"/>
    </source>
</evidence>
<evidence type="ECO:0000256" key="1">
    <source>
        <dbReference type="ARBA" id="ARBA00022729"/>
    </source>
</evidence>
<gene>
    <name evidence="4" type="ORF">PAECIP111894_03559</name>
</gene>
<dbReference type="PANTHER" id="PTHR36453">
    <property type="entry name" value="SECRETED PROTEIN-RELATED"/>
    <property type="match status" value="1"/>
</dbReference>
<dbReference type="InterPro" id="IPR012334">
    <property type="entry name" value="Pectin_lyas_fold"/>
</dbReference>
<dbReference type="InterPro" id="IPR039448">
    <property type="entry name" value="Beta_helix"/>
</dbReference>
<proteinExistence type="predicted"/>
<dbReference type="InterPro" id="IPR006584">
    <property type="entry name" value="Cellulose-bd_IV"/>
</dbReference>
<evidence type="ECO:0000259" key="3">
    <source>
        <dbReference type="PROSITE" id="PS51175"/>
    </source>
</evidence>
<dbReference type="PANTHER" id="PTHR36453:SF1">
    <property type="entry name" value="RIGHT HANDED BETA HELIX DOMAIN-CONTAINING PROTEIN"/>
    <property type="match status" value="1"/>
</dbReference>
<dbReference type="EMBL" id="CAKMAB010000020">
    <property type="protein sequence ID" value="CAH1057401.1"/>
    <property type="molecule type" value="Genomic_DNA"/>
</dbReference>
<protein>
    <recommendedName>
        <fullName evidence="3">CBM6 domain-containing protein</fullName>
    </recommendedName>
</protein>
<organism evidence="4 5">
    <name type="scientific">Paenibacillus pseudetheri</name>
    <dbReference type="NCBI Taxonomy" id="2897682"/>
    <lineage>
        <taxon>Bacteria</taxon>
        <taxon>Bacillati</taxon>
        <taxon>Bacillota</taxon>
        <taxon>Bacilli</taxon>
        <taxon>Bacillales</taxon>
        <taxon>Paenibacillaceae</taxon>
        <taxon>Paenibacillus</taxon>
    </lineage>
</organism>
<dbReference type="PROSITE" id="PS51175">
    <property type="entry name" value="CBM6"/>
    <property type="match status" value="3"/>
</dbReference>
<reference evidence="4" key="1">
    <citation type="submission" date="2021-12" db="EMBL/GenBank/DDBJ databases">
        <authorList>
            <person name="Criscuolo A."/>
        </authorList>
    </citation>
    <scope>NUCLEOTIDE SEQUENCE</scope>
    <source>
        <strain evidence="4">CIP111894</strain>
    </source>
</reference>
<dbReference type="Proteomes" id="UP000838749">
    <property type="component" value="Unassembled WGS sequence"/>
</dbReference>
<name>A0ABN8FP76_9BACL</name>
<feature type="domain" description="CBM6" evidence="3">
    <location>
        <begin position="1027"/>
        <end position="1145"/>
    </location>
</feature>
<keyword evidence="1 2" id="KW-0732">Signal</keyword>
<dbReference type="SUPFAM" id="SSF51126">
    <property type="entry name" value="Pectin lyase-like"/>
    <property type="match status" value="1"/>
</dbReference>
<dbReference type="Gene3D" id="2.160.20.10">
    <property type="entry name" value="Single-stranded right-handed beta-helix, Pectin lyase-like"/>
    <property type="match status" value="1"/>
</dbReference>
<dbReference type="CDD" id="cd04080">
    <property type="entry name" value="CBM6_cellulase-like"/>
    <property type="match status" value="2"/>
</dbReference>
<sequence>MVFHVKLYNKASFVMCLFMLFATVVPVFPSTVHAAVQTAFYVAPNGSDSNPGTQSQPFATLTKSRDVVRAINSNMTGDIYVYVASGTYYVNNTISFDERDSGTNGYNVVYTNLDGLGTAKFIGGNKVTSAWSPVTRTGVDTDLPVSAVGNIYKTYVGTGIQFNTLYVNDTRAVMARTRNLNVDPRFPASQTDYMRSAGGGISTLIYNSGDIDAVSLAGLVNAQTRSDLDAQVYMWDGGYWDWMTDTIPIAGINTSTRTVQFKTNPNNAAAYRPKYKTGTNARYFLQGNLGFLDQPGEYYFNKKTGYLYYYPLAGSGSIDNQDIVIPAVQKIIDIKGASRTSMVSHITFNGLEFKDTEFSDYYSYGWNWGDAGAGLGYYPPAAAGSTQPSYTEQSERVEFQVGVITLTNTSNITISNSHIKNAGMFGIELYLANQYTNINNSLIEYTGHGGVNIEGGYPGVAGDANGDGYSHHNTVTNTMIHDIGQLVGQSAGITINNSGYNTFSHLEIYNSPRRGIFVTGGWNRNPNVAFPNGDKNYNPMTDLYSHHNTFEYVYLHDMQQDGGDDGAFFACYLYQGQTNYKPNYINQMVIDNVGANTSMTDITPNGMNLDMGTSGFELRNVKIVNPQHFNFEVGGYNAKYALINTNIDFGTAYNQVATFNDDLMDYANIGVGANFPSVYLPATVSFQEPDNIYFKDDFENGMDWTKWVYKGMRPVVTTEWMSEGVLHGKKALTIHSDAAPTGSKPVLYRDFGGSLNKIVTVKMFDRQSSNLVPYDSGTTISSTVKSLARADNGVQVVGIGMDTTVSDKYYVVMNGSTETATTVPRTYGWHELKWDYTSGSDVKLYIDGVLVQTLTTISNFNRVELGSGDGRGVSYYDQFYIYGGTVTPLPDPLPTPPAPIPGKIEAEDFNDMSGIQAVTASEGTFAAGYLDAGDWIDYRVNVATAGIYKVNYRVAVNGGYTGEVQLQVNGVNLKTTSFPSTGGWQNWATVSDTVTLSEGTQTIRLYITKNGWNLNWFQIEKFVPIPGKIEAENYNAMSGVQTEPSSEGTLNVGYIDAGDWMDYNVNVATTGIYTVNYRVAVNVGYTGEVQLQENGVNLKTTSIPSTGGWQNWATVSDTVTLSAGPQTIRLYASKTGLNLNWFQLLAPTTTPSTDTIQAENYSSHRGVATHSIGTGTVVGNIDPSDWMVYNGIDFGTGISQFMANVGVDPAYAGKQLQLRLDSTTGPLIGTLTISSTGGWDTYATQTCAVSGVSGVHNLYIVAAGSGDGVGNIDWFKFNVNNTPPADATFTADVTAPTNIDFNVTIHYPYDAAVKEYKVGTDGTWSLYTSPIVMTGNSTVYARSTDDVGNISNITSYEVSNIDKNAPESSAAVTPSQPEAQNGWYEHPVTLELASSDNGSGAEKIEYSLDASSTVNEDVTVLLDATDSGTGVASTYYIVNDGEEQTGNSVVLTEEVVHKLEYWSVDKAASPSRRTGC</sequence>
<evidence type="ECO:0000256" key="2">
    <source>
        <dbReference type="SAM" id="SignalP"/>
    </source>
</evidence>
<dbReference type="SMART" id="SM00606">
    <property type="entry name" value="CBD_IV"/>
    <property type="match status" value="3"/>
</dbReference>
<comment type="caution">
    <text evidence="4">The sequence shown here is derived from an EMBL/GenBank/DDBJ whole genome shotgun (WGS) entry which is preliminary data.</text>
</comment>
<dbReference type="InterPro" id="IPR005084">
    <property type="entry name" value="CBM6"/>
</dbReference>
<dbReference type="Pfam" id="PF03422">
    <property type="entry name" value="CBM_6"/>
    <property type="match status" value="3"/>
</dbReference>